<dbReference type="HOGENOM" id="CLU_014743_1_0_1"/>
<evidence type="ECO:0000256" key="1">
    <source>
        <dbReference type="ARBA" id="ARBA00004613"/>
    </source>
</evidence>
<dbReference type="Pfam" id="PF00149">
    <property type="entry name" value="Metallophos"/>
    <property type="match status" value="1"/>
</dbReference>
<evidence type="ECO:0000313" key="15">
    <source>
        <dbReference type="Proteomes" id="UP000030753"/>
    </source>
</evidence>
<evidence type="ECO:0000259" key="12">
    <source>
        <dbReference type="Pfam" id="PF00149"/>
    </source>
</evidence>
<feature type="disulfide bond" evidence="11">
    <location>
        <begin position="89"/>
        <end position="94"/>
    </location>
</feature>
<feature type="domain" description="Calcineurin-like phosphoesterase" evidence="12">
    <location>
        <begin position="67"/>
        <end position="327"/>
    </location>
</feature>
<evidence type="ECO:0000256" key="11">
    <source>
        <dbReference type="PIRSR" id="PIRSR000948-2"/>
    </source>
</evidence>
<keyword evidence="5" id="KW-0732">Signal</keyword>
<keyword evidence="6 9" id="KW-0378">Hydrolase</keyword>
<evidence type="ECO:0000256" key="5">
    <source>
        <dbReference type="ARBA" id="ARBA00022729"/>
    </source>
</evidence>
<feature type="binding site" evidence="10">
    <location>
        <position position="325"/>
    </location>
    <ligand>
        <name>Zn(2+)</name>
        <dbReference type="ChEBI" id="CHEBI:29105"/>
        <label>2</label>
    </ligand>
</feature>
<evidence type="ECO:0000256" key="8">
    <source>
        <dbReference type="ARBA" id="ARBA00023180"/>
    </source>
</evidence>
<feature type="disulfide bond" evidence="11">
    <location>
        <begin position="95"/>
        <end position="119"/>
    </location>
</feature>
<feature type="binding site" evidence="10">
    <location>
        <position position="185"/>
    </location>
    <ligand>
        <name>Zn(2+)</name>
        <dbReference type="ChEBI" id="CHEBI:29105"/>
        <label>2</label>
    </ligand>
</feature>
<evidence type="ECO:0000256" key="3">
    <source>
        <dbReference type="ARBA" id="ARBA00022525"/>
    </source>
</evidence>
<evidence type="ECO:0000256" key="10">
    <source>
        <dbReference type="PIRSR" id="PIRSR000948-1"/>
    </source>
</evidence>
<comment type="function">
    <text evidence="9">Converts sphingomyelin to ceramide.</text>
</comment>
<feature type="binding site" evidence="10">
    <location>
        <position position="76"/>
    </location>
    <ligand>
        <name>Zn(2+)</name>
        <dbReference type="ChEBI" id="CHEBI:29105"/>
        <label>1</label>
    </ligand>
</feature>
<feature type="binding site" evidence="10">
    <location>
        <position position="74"/>
    </location>
    <ligand>
        <name>Zn(2+)</name>
        <dbReference type="ChEBI" id="CHEBI:29105"/>
        <label>1</label>
    </ligand>
</feature>
<dbReference type="InterPro" id="IPR045473">
    <property type="entry name" value="ASM_C"/>
</dbReference>
<dbReference type="EMBL" id="JH717839">
    <property type="protein sequence ID" value="EWZ02867.1"/>
    <property type="molecule type" value="Genomic_DNA"/>
</dbReference>
<dbReference type="InterPro" id="IPR004843">
    <property type="entry name" value="Calcineurin-like_PHP"/>
</dbReference>
<dbReference type="SUPFAM" id="SSF56300">
    <property type="entry name" value="Metallo-dependent phosphatases"/>
    <property type="match status" value="1"/>
</dbReference>
<feature type="binding site" evidence="10">
    <location>
        <position position="291"/>
    </location>
    <ligand>
        <name>Zn(2+)</name>
        <dbReference type="ChEBI" id="CHEBI:29105"/>
        <label>2</label>
    </ligand>
</feature>
<dbReference type="InterPro" id="IPR029052">
    <property type="entry name" value="Metallo-depent_PP-like"/>
</dbReference>
<dbReference type="PIRSF" id="PIRSF000948">
    <property type="entry name" value="Sphingomy_PDE"/>
    <property type="match status" value="1"/>
</dbReference>
<keyword evidence="8" id="KW-0325">Glycoprotein</keyword>
<dbReference type="Pfam" id="PF19272">
    <property type="entry name" value="ASMase_C"/>
    <property type="match status" value="1"/>
</dbReference>
<dbReference type="GO" id="GO:0016020">
    <property type="term" value="C:membrane"/>
    <property type="evidence" value="ECO:0007669"/>
    <property type="project" value="GOC"/>
</dbReference>
<dbReference type="GO" id="GO:0016798">
    <property type="term" value="F:hydrolase activity, acting on glycosyl bonds"/>
    <property type="evidence" value="ECO:0007669"/>
    <property type="project" value="UniProtKB-KW"/>
</dbReference>
<gene>
    <name evidence="14" type="ORF">FOYG_02083</name>
</gene>
<comment type="similarity">
    <text evidence="2 9">Belongs to the acid sphingomyelinase family.</text>
</comment>
<evidence type="ECO:0000313" key="14">
    <source>
        <dbReference type="EMBL" id="EWZ02867.1"/>
    </source>
</evidence>
<dbReference type="CDD" id="cd00842">
    <property type="entry name" value="MPP_ASMase"/>
    <property type="match status" value="1"/>
</dbReference>
<reference evidence="14 15" key="1">
    <citation type="submission" date="2011-06" db="EMBL/GenBank/DDBJ databases">
        <title>The Genome Sequence of Fusarium oxysporum FOSC 3-a.</title>
        <authorList>
            <consortium name="The Broad Institute Genome Sequencing Platform"/>
            <person name="Ma L.-J."/>
            <person name="Gale L.R."/>
            <person name="Schwartz D.C."/>
            <person name="Zhou S."/>
            <person name="Corby-Kistler H."/>
            <person name="Young S.K."/>
            <person name="Zeng Q."/>
            <person name="Gargeya S."/>
            <person name="Fitzgerald M."/>
            <person name="Haas B."/>
            <person name="Abouelleil A."/>
            <person name="Alvarado L."/>
            <person name="Arachchi H.M."/>
            <person name="Berlin A."/>
            <person name="Brown A."/>
            <person name="Chapman S.B."/>
            <person name="Chen Z."/>
            <person name="Dunbar C."/>
            <person name="Freedman E."/>
            <person name="Gearin G."/>
            <person name="Gellesch M."/>
            <person name="Goldberg J."/>
            <person name="Griggs A."/>
            <person name="Gujja S."/>
            <person name="Heiman D."/>
            <person name="Howarth C."/>
            <person name="Larson L."/>
            <person name="Lui A."/>
            <person name="MacDonald P.J.P."/>
            <person name="Mehta T."/>
            <person name="Montmayeur A."/>
            <person name="Murphy C."/>
            <person name="Neiman D."/>
            <person name="Pearson M."/>
            <person name="Priest M."/>
            <person name="Roberts A."/>
            <person name="Saif S."/>
            <person name="Shea T."/>
            <person name="Shenoy N."/>
            <person name="Sisk P."/>
            <person name="Stolte C."/>
            <person name="Sykes S."/>
            <person name="Wortman J."/>
            <person name="Nusbaum C."/>
            <person name="Birren B."/>
        </authorList>
    </citation>
    <scope>NUCLEOTIDE SEQUENCE [LARGE SCALE GENOMIC DNA]</scope>
    <source>
        <strain evidence="15">FOSC 3-a</strain>
    </source>
</reference>
<dbReference type="GO" id="GO:0006685">
    <property type="term" value="P:sphingomyelin catabolic process"/>
    <property type="evidence" value="ECO:0007669"/>
    <property type="project" value="UniProtKB-UniRule"/>
</dbReference>
<keyword evidence="7 10" id="KW-0862">Zinc</keyword>
<evidence type="ECO:0000256" key="7">
    <source>
        <dbReference type="ARBA" id="ARBA00022833"/>
    </source>
</evidence>
<keyword evidence="9" id="KW-0326">Glycosidase</keyword>
<dbReference type="GO" id="GO:0005576">
    <property type="term" value="C:extracellular region"/>
    <property type="evidence" value="ECO:0007669"/>
    <property type="project" value="UniProtKB-SubCell"/>
</dbReference>
<comment type="subcellular location">
    <subcellularLocation>
        <location evidence="1">Secreted</location>
    </subcellularLocation>
</comment>
<feature type="binding site" evidence="10">
    <location>
        <position position="146"/>
    </location>
    <ligand>
        <name>Zn(2+)</name>
        <dbReference type="ChEBI" id="CHEBI:29105"/>
        <label>2</label>
    </ligand>
</feature>
<comment type="cofactor">
    <cofactor evidence="10">
        <name>Zn(2+)</name>
        <dbReference type="ChEBI" id="CHEBI:29105"/>
    </cofactor>
    <text evidence="10">Binds 2 Zn(2+) ions per subunit.</text>
</comment>
<feature type="binding site" evidence="10">
    <location>
        <position position="146"/>
    </location>
    <ligand>
        <name>Zn(2+)</name>
        <dbReference type="ChEBI" id="CHEBI:29105"/>
        <label>1</label>
    </ligand>
</feature>
<feature type="domain" description="Sphingomyelin phosphodiesterase C-terminal" evidence="13">
    <location>
        <begin position="351"/>
        <end position="472"/>
    </location>
</feature>
<evidence type="ECO:0000256" key="2">
    <source>
        <dbReference type="ARBA" id="ARBA00008234"/>
    </source>
</evidence>
<organism evidence="14 15">
    <name type="scientific">Fusarium oxysporum NRRL 32931</name>
    <dbReference type="NCBI Taxonomy" id="660029"/>
    <lineage>
        <taxon>Eukaryota</taxon>
        <taxon>Fungi</taxon>
        <taxon>Dikarya</taxon>
        <taxon>Ascomycota</taxon>
        <taxon>Pezizomycotina</taxon>
        <taxon>Sordariomycetes</taxon>
        <taxon>Hypocreomycetidae</taxon>
        <taxon>Hypocreales</taxon>
        <taxon>Nectriaceae</taxon>
        <taxon>Fusarium</taxon>
        <taxon>Fusarium oxysporum species complex</taxon>
    </lineage>
</organism>
<evidence type="ECO:0000256" key="9">
    <source>
        <dbReference type="PIRNR" id="PIRNR000948"/>
    </source>
</evidence>
<feature type="binding site" evidence="10">
    <location>
        <position position="327"/>
    </location>
    <ligand>
        <name>Zn(2+)</name>
        <dbReference type="ChEBI" id="CHEBI:29105"/>
        <label>1</label>
    </ligand>
</feature>
<dbReference type="PANTHER" id="PTHR10340">
    <property type="entry name" value="SPHINGOMYELIN PHOSPHODIESTERASE"/>
    <property type="match status" value="1"/>
</dbReference>
<sequence>MSLMAPVLGSALRDMSLTSRLSNIFCASVFGLCDYPAVDQFQVPTPPSPRQDSRSPAAPRRKGHAVLKVAHFSDIHVDPLYVAGSNANCTKPMCCRPYTAADEPGNNDAPAGPFGDHNCGAPVTLERSMYEEIQRLSPDFAIFTGDIVDHAVWNTSVEQNSAEISRAYQQMQDSGIKLVFGTIGNHEMSPANAIPPKHLGDNIPQWLYDVISKSWSRWIGQQPEAEAFGVYSVKYQGGNLRIISISTNMWYNLNLLLYKDAKRDPGDELARLVKELDAAEKAGERVYIIGHMPVGSSDAFHDASNYFDQVVNRYKSTIAAMFFGHTHLDHFQISYSNYQNRGPGQAVAVSYIAPSLTPLSGMPAFRIYTVDPVTFGVVDIETYYADMDDAEFQQGPVWKKYYSARETFGPLVNPPLSSDSVAELSPSFWHNVTVALESNSSAFNEYWSRRTRGWRVPSCDDTCRANEVCQLRAARSENNCVVPTPGGSFGIRSEDGGPSHAEQFRCDRSVVGEAFGALAVRKGLIELLEKRVKAELARAGIDYPPADSQRSG</sequence>
<dbReference type="Proteomes" id="UP000030753">
    <property type="component" value="Unassembled WGS sequence"/>
</dbReference>
<protein>
    <recommendedName>
        <fullName evidence="9">Sphingomyelin phosphodiesterase</fullName>
    </recommendedName>
</protein>
<dbReference type="Gene3D" id="3.60.21.10">
    <property type="match status" value="1"/>
</dbReference>
<dbReference type="PANTHER" id="PTHR10340:SF34">
    <property type="entry name" value="SPHINGOMYELIN PHOSPHODIESTERASE"/>
    <property type="match status" value="1"/>
</dbReference>
<keyword evidence="4 10" id="KW-0479">Metal-binding</keyword>
<evidence type="ECO:0000256" key="4">
    <source>
        <dbReference type="ARBA" id="ARBA00022723"/>
    </source>
</evidence>
<name>W9JDC6_FUSOX</name>
<keyword evidence="3" id="KW-0964">Secreted</keyword>
<feature type="disulfide bond" evidence="11">
    <location>
        <begin position="459"/>
        <end position="463"/>
    </location>
</feature>
<dbReference type="InterPro" id="IPR041805">
    <property type="entry name" value="ASMase/PPN1_MPP"/>
</dbReference>
<evidence type="ECO:0000256" key="6">
    <source>
        <dbReference type="ARBA" id="ARBA00022801"/>
    </source>
</evidence>
<accession>W9JDC6</accession>
<dbReference type="GO" id="GO:0004767">
    <property type="term" value="F:sphingomyelin phosphodiesterase activity"/>
    <property type="evidence" value="ECO:0007669"/>
    <property type="project" value="UniProtKB-UniRule"/>
</dbReference>
<evidence type="ECO:0000259" key="13">
    <source>
        <dbReference type="Pfam" id="PF19272"/>
    </source>
</evidence>
<dbReference type="AlphaFoldDB" id="W9JDC6"/>
<dbReference type="GO" id="GO:0046872">
    <property type="term" value="F:metal ion binding"/>
    <property type="evidence" value="ECO:0007669"/>
    <property type="project" value="UniProtKB-KW"/>
</dbReference>
<keyword evidence="11" id="KW-1015">Disulfide bond</keyword>
<dbReference type="InterPro" id="IPR011160">
    <property type="entry name" value="Sphingomy_PDE"/>
</dbReference>
<proteinExistence type="inferred from homology"/>